<dbReference type="AlphaFoldDB" id="A0A9W6Z9I3"/>
<name>A0A9W6Z9I3_9STRA</name>
<evidence type="ECO:0000313" key="2">
    <source>
        <dbReference type="EMBL" id="GMH46494.1"/>
    </source>
</evidence>
<dbReference type="Proteomes" id="UP001165082">
    <property type="component" value="Unassembled WGS sequence"/>
</dbReference>
<evidence type="ECO:0000256" key="1">
    <source>
        <dbReference type="SAM" id="SignalP"/>
    </source>
</evidence>
<dbReference type="EMBL" id="BRXZ01001786">
    <property type="protein sequence ID" value="GMH46494.1"/>
    <property type="molecule type" value="Genomic_DNA"/>
</dbReference>
<dbReference type="OrthoDB" id="184167at2759"/>
<feature type="signal peptide" evidence="1">
    <location>
        <begin position="1"/>
        <end position="22"/>
    </location>
</feature>
<proteinExistence type="predicted"/>
<organism evidence="2 3">
    <name type="scientific">Triparma retinervis</name>
    <dbReference type="NCBI Taxonomy" id="2557542"/>
    <lineage>
        <taxon>Eukaryota</taxon>
        <taxon>Sar</taxon>
        <taxon>Stramenopiles</taxon>
        <taxon>Ochrophyta</taxon>
        <taxon>Bolidophyceae</taxon>
        <taxon>Parmales</taxon>
        <taxon>Triparmaceae</taxon>
        <taxon>Triparma</taxon>
    </lineage>
</organism>
<feature type="chain" id="PRO_5040787413" evidence="1">
    <location>
        <begin position="23"/>
        <end position="171"/>
    </location>
</feature>
<accession>A0A9W6Z9I3</accession>
<comment type="caution">
    <text evidence="2">The sequence shown here is derived from an EMBL/GenBank/DDBJ whole genome shotgun (WGS) entry which is preliminary data.</text>
</comment>
<keyword evidence="1" id="KW-0732">Signal</keyword>
<sequence>MMRSSFATLCLVIFASTNFASAQTLTCNVGGALALDGSVTSCTSSSLRYKDNKPFEGPSGTTCEGDQYACLTGNWAGSFDTAYGCFGGGSSSGVNQIENAKSKIIEGCKSSPTCLSNNPGGVPARGWTSCTESDCNPCQGGPLGGGAKGLSPSIAVGVGAALISAAFTAVQ</sequence>
<keyword evidence="3" id="KW-1185">Reference proteome</keyword>
<evidence type="ECO:0000313" key="3">
    <source>
        <dbReference type="Proteomes" id="UP001165082"/>
    </source>
</evidence>
<reference evidence="2" key="1">
    <citation type="submission" date="2022-07" db="EMBL/GenBank/DDBJ databases">
        <title>Genome analysis of Parmales, a sister group of diatoms, reveals the evolutionary specialization of diatoms from phago-mixotrophs to photoautotrophs.</title>
        <authorList>
            <person name="Ban H."/>
            <person name="Sato S."/>
            <person name="Yoshikawa S."/>
            <person name="Kazumasa Y."/>
            <person name="Nakamura Y."/>
            <person name="Ichinomiya M."/>
            <person name="Saitoh K."/>
            <person name="Sato N."/>
            <person name="Blanc-Mathieu R."/>
            <person name="Endo H."/>
            <person name="Kuwata A."/>
            <person name="Ogata H."/>
        </authorList>
    </citation>
    <scope>NUCLEOTIDE SEQUENCE</scope>
</reference>
<gene>
    <name evidence="2" type="ORF">TrRE_jg4200</name>
</gene>
<protein>
    <submittedName>
        <fullName evidence="2">Uncharacterized protein</fullName>
    </submittedName>
</protein>